<feature type="compositionally biased region" description="Polar residues" evidence="1">
    <location>
        <begin position="50"/>
        <end position="64"/>
    </location>
</feature>
<feature type="chain" id="PRO_5040763270" description="Lipoprotein" evidence="2">
    <location>
        <begin position="23"/>
        <end position="445"/>
    </location>
</feature>
<name>A0A9W4DXC2_9ACTN</name>
<keyword evidence="2" id="KW-0732">Signal</keyword>
<feature type="region of interest" description="Disordered" evidence="1">
    <location>
        <begin position="31"/>
        <end position="66"/>
    </location>
</feature>
<evidence type="ECO:0008006" key="5">
    <source>
        <dbReference type="Google" id="ProtNLM"/>
    </source>
</evidence>
<accession>A0A9W4DXC2</accession>
<evidence type="ECO:0000256" key="1">
    <source>
        <dbReference type="SAM" id="MobiDB-lite"/>
    </source>
</evidence>
<dbReference type="AlphaFoldDB" id="A0A9W4DXC2"/>
<keyword evidence="4" id="KW-1185">Reference proteome</keyword>
<dbReference type="InterPro" id="IPR015943">
    <property type="entry name" value="WD40/YVTN_repeat-like_dom_sf"/>
</dbReference>
<evidence type="ECO:0000256" key="2">
    <source>
        <dbReference type="SAM" id="SignalP"/>
    </source>
</evidence>
<dbReference type="EMBL" id="CAJSLV010000060">
    <property type="protein sequence ID" value="CAG6395233.1"/>
    <property type="molecule type" value="Genomic_DNA"/>
</dbReference>
<comment type="caution">
    <text evidence="3">The sequence shown here is derived from an EMBL/GenBank/DDBJ whole genome shotgun (WGS) entry which is preliminary data.</text>
</comment>
<evidence type="ECO:0000313" key="4">
    <source>
        <dbReference type="Proteomes" id="UP001152519"/>
    </source>
</evidence>
<reference evidence="3" key="1">
    <citation type="submission" date="2021-05" db="EMBL/GenBank/DDBJ databases">
        <authorList>
            <person name="Arsene-Ploetze F."/>
        </authorList>
    </citation>
    <scope>NUCLEOTIDE SEQUENCE</scope>
    <source>
        <strain evidence="3">DSM 42138</strain>
    </source>
</reference>
<dbReference type="SUPFAM" id="SSF50969">
    <property type="entry name" value="YVTN repeat-like/Quinoprotein amine dehydrogenase"/>
    <property type="match status" value="1"/>
</dbReference>
<dbReference type="RefSeq" id="WP_251492243.1">
    <property type="nucleotide sequence ID" value="NZ_CAJSLV010000060.1"/>
</dbReference>
<organism evidence="3 4">
    <name type="scientific">Actinacidiphila cocklensis</name>
    <dbReference type="NCBI Taxonomy" id="887465"/>
    <lineage>
        <taxon>Bacteria</taxon>
        <taxon>Bacillati</taxon>
        <taxon>Actinomycetota</taxon>
        <taxon>Actinomycetes</taxon>
        <taxon>Kitasatosporales</taxon>
        <taxon>Streptomycetaceae</taxon>
        <taxon>Actinacidiphila</taxon>
    </lineage>
</organism>
<sequence>MNPTSRTRLRALRVAAPPLALALALTACTSSSHDGDATKKTAPPEGVVSYQPQAWSPADSTTALGSKDETIPSVIPEKLHVGAITPITKNDLVTLPGGFGSLEDGLQVLDPTTGATHSRIVVGPGIWEPVVHAFIGAKPSDPAVLAGEVWRPRGSRGKADFTVSTYAGDLLKPDEIKLPDYARLHSRTGSHAVTSDGRYFVSWDDGLYGLRVIDLKEHKESGALALRGCGPFTWTVGHDVYSVCQDTRELVRISIDAQGRPKVAGRAKVLPADFTGARTVGWAADAKQGLLIDAGGDVYLPDFSHGLPSAPLKPVGNAGRAEGRFADSVINSTAGSVAVAYTDSAANPDSAQAGDKSEVVLYAAAAFRSITVLPLKKLGVTGIAAIAYGYDGKTLYVVGAGAEKEGRPTQKVVGVDAATGRVVSSKTIQGALGDIGGLITPEAIG</sequence>
<dbReference type="InterPro" id="IPR011044">
    <property type="entry name" value="Quino_amine_DH_bsu"/>
</dbReference>
<dbReference type="Proteomes" id="UP001152519">
    <property type="component" value="Unassembled WGS sequence"/>
</dbReference>
<dbReference type="PROSITE" id="PS51257">
    <property type="entry name" value="PROKAR_LIPOPROTEIN"/>
    <property type="match status" value="1"/>
</dbReference>
<feature type="signal peptide" evidence="2">
    <location>
        <begin position="1"/>
        <end position="22"/>
    </location>
</feature>
<evidence type="ECO:0000313" key="3">
    <source>
        <dbReference type="EMBL" id="CAG6395233.1"/>
    </source>
</evidence>
<dbReference type="Gene3D" id="2.130.10.10">
    <property type="entry name" value="YVTN repeat-like/Quinoprotein amine dehydrogenase"/>
    <property type="match status" value="1"/>
</dbReference>
<protein>
    <recommendedName>
        <fullName evidence="5">Lipoprotein</fullName>
    </recommendedName>
</protein>
<gene>
    <name evidence="3" type="ORF">SCOCK_300042</name>
</gene>
<proteinExistence type="predicted"/>